<dbReference type="InterPro" id="IPR027417">
    <property type="entry name" value="P-loop_NTPase"/>
</dbReference>
<dbReference type="InterPro" id="IPR015854">
    <property type="entry name" value="ABC_transpr_LolD-like"/>
</dbReference>
<dbReference type="PANTHER" id="PTHR24220">
    <property type="entry name" value="IMPORT ATP-BINDING PROTEIN"/>
    <property type="match status" value="1"/>
</dbReference>
<dbReference type="PANTHER" id="PTHR24220:SF689">
    <property type="entry name" value="LIPOPROTEIN-RELEASING SYSTEM ATP-BINDING PROTEIN LOLD"/>
    <property type="match status" value="1"/>
</dbReference>
<dbReference type="Pfam" id="PF00005">
    <property type="entry name" value="ABC_tran"/>
    <property type="match status" value="1"/>
</dbReference>
<keyword evidence="6" id="KW-1185">Reference proteome</keyword>
<reference evidence="6" key="1">
    <citation type="journal article" date="2019" name="Int. J. Syst. Evol. Microbiol.">
        <title>The Global Catalogue of Microorganisms (GCM) 10K type strain sequencing project: providing services to taxonomists for standard genome sequencing and annotation.</title>
        <authorList>
            <consortium name="The Broad Institute Genomics Platform"/>
            <consortium name="The Broad Institute Genome Sequencing Center for Infectious Disease"/>
            <person name="Wu L."/>
            <person name="Ma J."/>
        </authorList>
    </citation>
    <scope>NUCLEOTIDE SEQUENCE [LARGE SCALE GENOMIC DNA]</scope>
    <source>
        <strain evidence="6">CECT 8289</strain>
    </source>
</reference>
<keyword evidence="2" id="KW-0547">Nucleotide-binding</keyword>
<organism evidence="5 6">
    <name type="scientific">Ferruginibacter yonginensis</name>
    <dbReference type="NCBI Taxonomy" id="1310416"/>
    <lineage>
        <taxon>Bacteria</taxon>
        <taxon>Pseudomonadati</taxon>
        <taxon>Bacteroidota</taxon>
        <taxon>Chitinophagia</taxon>
        <taxon>Chitinophagales</taxon>
        <taxon>Chitinophagaceae</taxon>
        <taxon>Ferruginibacter</taxon>
    </lineage>
</organism>
<dbReference type="Proteomes" id="UP001595907">
    <property type="component" value="Unassembled WGS sequence"/>
</dbReference>
<evidence type="ECO:0000256" key="3">
    <source>
        <dbReference type="ARBA" id="ARBA00022840"/>
    </source>
</evidence>
<keyword evidence="3 5" id="KW-0067">ATP-binding</keyword>
<comment type="caution">
    <text evidence="5">The sequence shown here is derived from an EMBL/GenBank/DDBJ whole genome shotgun (WGS) entry which is preliminary data.</text>
</comment>
<dbReference type="InterPro" id="IPR003439">
    <property type="entry name" value="ABC_transporter-like_ATP-bd"/>
</dbReference>
<evidence type="ECO:0000259" key="4">
    <source>
        <dbReference type="PROSITE" id="PS50893"/>
    </source>
</evidence>
<gene>
    <name evidence="5" type="ORF">ACFOWM_05785</name>
</gene>
<dbReference type="PROSITE" id="PS50893">
    <property type="entry name" value="ABC_TRANSPORTER_2"/>
    <property type="match status" value="1"/>
</dbReference>
<dbReference type="GO" id="GO:0005524">
    <property type="term" value="F:ATP binding"/>
    <property type="evidence" value="ECO:0007669"/>
    <property type="project" value="UniProtKB-KW"/>
</dbReference>
<dbReference type="Gene3D" id="3.40.50.300">
    <property type="entry name" value="P-loop containing nucleotide triphosphate hydrolases"/>
    <property type="match status" value="1"/>
</dbReference>
<dbReference type="SMART" id="SM00382">
    <property type="entry name" value="AAA"/>
    <property type="match status" value="1"/>
</dbReference>
<comment type="similarity">
    <text evidence="1">Belongs to the ABC transporter superfamily.</text>
</comment>
<dbReference type="PROSITE" id="PS00211">
    <property type="entry name" value="ABC_TRANSPORTER_1"/>
    <property type="match status" value="1"/>
</dbReference>
<evidence type="ECO:0000313" key="5">
    <source>
        <dbReference type="EMBL" id="MFC4262377.1"/>
    </source>
</evidence>
<evidence type="ECO:0000313" key="6">
    <source>
        <dbReference type="Proteomes" id="UP001595907"/>
    </source>
</evidence>
<protein>
    <submittedName>
        <fullName evidence="5">ATP-binding cassette domain-containing protein</fullName>
    </submittedName>
</protein>
<feature type="domain" description="ABC transporter" evidence="4">
    <location>
        <begin position="3"/>
        <end position="213"/>
    </location>
</feature>
<sequence>MLLSLKNIVPHHLEKEKVANSAVWNKTIDITKGNRIQLVAPSGSGKTSLMHFIYGLRSDYDGDVLFENESLKNIHPTKLAAIRANKMSVIFQDLRLFNEFTVYENIAIKKQLSPFAEAMPIEAMAAALGIQNKLSQKAGTCSYGEQQRVAIIRALQQPFDMIIMDEPFSHLDEANSIKAMQLIEHAAEQRGATIILADLEPISFFKAHQQIHL</sequence>
<dbReference type="EMBL" id="JBHSCZ010000001">
    <property type="protein sequence ID" value="MFC4262377.1"/>
    <property type="molecule type" value="Genomic_DNA"/>
</dbReference>
<evidence type="ECO:0000256" key="1">
    <source>
        <dbReference type="ARBA" id="ARBA00005417"/>
    </source>
</evidence>
<accession>A0ABV8QQ25</accession>
<dbReference type="SUPFAM" id="SSF52540">
    <property type="entry name" value="P-loop containing nucleoside triphosphate hydrolases"/>
    <property type="match status" value="1"/>
</dbReference>
<dbReference type="RefSeq" id="WP_379707737.1">
    <property type="nucleotide sequence ID" value="NZ_JBHSCZ010000001.1"/>
</dbReference>
<evidence type="ECO:0000256" key="2">
    <source>
        <dbReference type="ARBA" id="ARBA00022741"/>
    </source>
</evidence>
<proteinExistence type="inferred from homology"/>
<name>A0ABV8QQ25_9BACT</name>
<dbReference type="InterPro" id="IPR017871">
    <property type="entry name" value="ABC_transporter-like_CS"/>
</dbReference>
<dbReference type="InterPro" id="IPR003593">
    <property type="entry name" value="AAA+_ATPase"/>
</dbReference>